<evidence type="ECO:0000256" key="1">
    <source>
        <dbReference type="ARBA" id="ARBA00022549"/>
    </source>
</evidence>
<keyword evidence="2" id="KW-0605">Phycobilisome</keyword>
<keyword evidence="1" id="KW-0042">Antenna complex</keyword>
<evidence type="ECO:0000313" key="3">
    <source>
        <dbReference type="EMBL" id="MCT7967631.1"/>
    </source>
</evidence>
<dbReference type="RefSeq" id="WP_368007201.1">
    <property type="nucleotide sequence ID" value="NZ_JAMXFF010000021.1"/>
</dbReference>
<dbReference type="InterPro" id="IPR016024">
    <property type="entry name" value="ARM-type_fold"/>
</dbReference>
<dbReference type="EMBL" id="JAMXFF010000021">
    <property type="protein sequence ID" value="MCT7967631.1"/>
    <property type="molecule type" value="Genomic_DNA"/>
</dbReference>
<keyword evidence="4" id="KW-1185">Reference proteome</keyword>
<proteinExistence type="predicted"/>
<protein>
    <submittedName>
        <fullName evidence="3">DUF1822 family protein</fullName>
    </submittedName>
</protein>
<name>A0ABT2MSA0_9CYAN</name>
<dbReference type="SUPFAM" id="SSF48371">
    <property type="entry name" value="ARM repeat"/>
    <property type="match status" value="1"/>
</dbReference>
<reference evidence="3 4" key="1">
    <citation type="journal article" date="2022" name="Front. Microbiol.">
        <title>High genomic differentiation and limited gene flow indicate recent cryptic speciation within the genus Laspinema (cyanobacteria).</title>
        <authorList>
            <person name="Stanojkovic A."/>
            <person name="Skoupy S."/>
            <person name="Skaloud P."/>
            <person name="Dvorak P."/>
        </authorList>
    </citation>
    <scope>NUCLEOTIDE SEQUENCE [LARGE SCALE GENOMIC DNA]</scope>
    <source>
        <strain evidence="3 4">D2a</strain>
    </source>
</reference>
<comment type="caution">
    <text evidence="3">The sequence shown here is derived from an EMBL/GenBank/DDBJ whole genome shotgun (WGS) entry which is preliminary data.</text>
</comment>
<dbReference type="InterPro" id="IPR011989">
    <property type="entry name" value="ARM-like"/>
</dbReference>
<sequence length="489" mass="55202">MNFINNEWNQPRIQNSSEGMRFKIAPEHQEQAWEMADRHSNTLTRYQAYLNWITVKTLLPWFEEWAQEEGLPAPSIWPTAEQIVQSLELVNGTAIELDFTRFILIPMDEIESESVEVPQEWIDNPNWVGDYYLPIIVSLDGDEEDCWIEVPGFATHQQVKTQGNYDANSRIYELEMIELITDLTVIEITRGLQVREPILPLPALSAVEAKKWVEILGNPSIYSPRLEGEIPFETWAALLDNQEWRQQLCDRRMGKVPEVASDQPLQELRQWLHPVTEEGLEAISGGWQQFEALFVPPTPIAVRGKSETTQAIAPVIRLLQPDELEQTRCHAAGVLGELGFGNPEAIKALTQLLHTARDEETRWQAALSLGKISPGHPQSGIKKARSLDLGMYLEGHSIALIVAIMPKNDDKLGIFLQVQPTSSGKLPPHLKLSILSASGETIREAESRGDRSVQGHDNLIQLRFSPPPGTHFRVRVSLKESSITEDFIA</sequence>
<gene>
    <name evidence="3" type="ORF">NG799_14920</name>
</gene>
<evidence type="ECO:0000256" key="2">
    <source>
        <dbReference type="ARBA" id="ARBA00022738"/>
    </source>
</evidence>
<dbReference type="Proteomes" id="UP001525890">
    <property type="component" value="Unassembled WGS sequence"/>
</dbReference>
<dbReference type="Gene3D" id="1.25.10.10">
    <property type="entry name" value="Leucine-rich Repeat Variant"/>
    <property type="match status" value="1"/>
</dbReference>
<dbReference type="InterPro" id="IPR014951">
    <property type="entry name" value="DUF1822"/>
</dbReference>
<accession>A0ABT2MSA0</accession>
<dbReference type="Pfam" id="PF08852">
    <property type="entry name" value="DUF1822"/>
    <property type="match status" value="1"/>
</dbReference>
<evidence type="ECO:0000313" key="4">
    <source>
        <dbReference type="Proteomes" id="UP001525890"/>
    </source>
</evidence>
<organism evidence="3 4">
    <name type="scientific">Laspinema palackyanum D2a</name>
    <dbReference type="NCBI Taxonomy" id="2953684"/>
    <lineage>
        <taxon>Bacteria</taxon>
        <taxon>Bacillati</taxon>
        <taxon>Cyanobacteriota</taxon>
        <taxon>Cyanophyceae</taxon>
        <taxon>Oscillatoriophycideae</taxon>
        <taxon>Oscillatoriales</taxon>
        <taxon>Laspinemataceae</taxon>
        <taxon>Laspinema</taxon>
        <taxon>Laspinema palackyanum</taxon>
    </lineage>
</organism>